<evidence type="ECO:0000256" key="10">
    <source>
        <dbReference type="ARBA" id="ARBA00047672"/>
    </source>
</evidence>
<evidence type="ECO:0000256" key="3">
    <source>
        <dbReference type="ARBA" id="ARBA00038968"/>
    </source>
</evidence>
<comment type="similarity">
    <text evidence="1 22">Belongs to the short-chain dehydrogenases/reductases (SDR) family.</text>
</comment>
<evidence type="ECO:0000256" key="7">
    <source>
        <dbReference type="ARBA" id="ARBA00042026"/>
    </source>
</evidence>
<dbReference type="GO" id="GO:0005737">
    <property type="term" value="C:cytoplasm"/>
    <property type="evidence" value="ECO:0007669"/>
    <property type="project" value="TreeGrafter"/>
</dbReference>
<comment type="catalytic activity">
    <reaction evidence="14">
        <text>resolvin D1 + NAD(+) = 17-oxoresolvin D1 + NADH + H(+)</text>
        <dbReference type="Rhea" id="RHEA:50128"/>
        <dbReference type="ChEBI" id="CHEBI:15378"/>
        <dbReference type="ChEBI" id="CHEBI:57540"/>
        <dbReference type="ChEBI" id="CHEBI:57945"/>
        <dbReference type="ChEBI" id="CHEBI:132079"/>
        <dbReference type="ChEBI" id="CHEBI:132081"/>
    </reaction>
    <physiologicalReaction direction="left-to-right" evidence="14">
        <dbReference type="Rhea" id="RHEA:50129"/>
    </physiologicalReaction>
</comment>
<dbReference type="FunFam" id="3.40.50.720:FF:000149">
    <property type="entry name" value="15-hydroxyprostaglandin dehydrogenase [NAD(+)]"/>
    <property type="match status" value="1"/>
</dbReference>
<evidence type="ECO:0000256" key="11">
    <source>
        <dbReference type="ARBA" id="ARBA00048008"/>
    </source>
</evidence>
<dbReference type="Proteomes" id="UP000749559">
    <property type="component" value="Unassembled WGS sequence"/>
</dbReference>
<evidence type="ECO:0000256" key="1">
    <source>
        <dbReference type="ARBA" id="ARBA00006484"/>
    </source>
</evidence>
<evidence type="ECO:0000256" key="18">
    <source>
        <dbReference type="ARBA" id="ARBA00048739"/>
    </source>
</evidence>
<evidence type="ECO:0000256" key="20">
    <source>
        <dbReference type="ARBA" id="ARBA00049151"/>
    </source>
</evidence>
<dbReference type="Gene3D" id="3.40.50.720">
    <property type="entry name" value="NAD(P)-binding Rossmann-like Domain"/>
    <property type="match status" value="1"/>
</dbReference>
<accession>A0A8J1URN5</accession>
<evidence type="ECO:0000256" key="19">
    <source>
        <dbReference type="ARBA" id="ARBA00048921"/>
    </source>
</evidence>
<dbReference type="InterPro" id="IPR020904">
    <property type="entry name" value="Sc_DH/Rdtase_CS"/>
</dbReference>
<dbReference type="PANTHER" id="PTHR44229">
    <property type="entry name" value="15-HYDROXYPROSTAGLANDIN DEHYDROGENASE [NAD(+)]"/>
    <property type="match status" value="1"/>
</dbReference>
<keyword evidence="2" id="KW-0560">Oxidoreductase</keyword>
<comment type="function">
    <text evidence="8">Catalyzes the NAD-dependent dehydrogenation (oxidation) of a broad array of hydroxylated polyunsaturated fatty acids (mainly eicosanoids and docosanoids, including prostaglandins, lipoxins and resolvins), yielding their corresponding keto (oxo) metabolites. Decreases the levels of the pro-proliferative prostaglandins such as prostaglandin E2 (whose activity is increased in cancer because of an increase in the expression of cyclooxygenase 2) and generates oxo-fatty acid products that can profoundly influence cell function by abrogating pro-inflammatory cytokine expression. Converts resolvins E1, D1 and D2 to their oxo products, which represents a mode of resolvin inactivation. Resolvin E1 plays important roles during the resolution phase of acute inflammation, while resolvins D1 and D2 have a unique role in obesity-induced adipose inflammation.</text>
</comment>
<evidence type="ECO:0000256" key="5">
    <source>
        <dbReference type="ARBA" id="ARBA00040276"/>
    </source>
</evidence>
<dbReference type="GO" id="GO:0016404">
    <property type="term" value="F:15-hydroxyprostaglandin dehydrogenase (NAD+) activity"/>
    <property type="evidence" value="ECO:0007669"/>
    <property type="project" value="UniProtKB-EC"/>
</dbReference>
<evidence type="ECO:0000313" key="24">
    <source>
        <dbReference type="Proteomes" id="UP000749559"/>
    </source>
</evidence>
<dbReference type="PROSITE" id="PS00061">
    <property type="entry name" value="ADH_SHORT"/>
    <property type="match status" value="1"/>
</dbReference>
<dbReference type="SUPFAM" id="SSF51735">
    <property type="entry name" value="NAD(P)-binding Rossmann-fold domains"/>
    <property type="match status" value="1"/>
</dbReference>
<organism evidence="23 24">
    <name type="scientific">Owenia fusiformis</name>
    <name type="common">Polychaete worm</name>
    <dbReference type="NCBI Taxonomy" id="6347"/>
    <lineage>
        <taxon>Eukaryota</taxon>
        <taxon>Metazoa</taxon>
        <taxon>Spiralia</taxon>
        <taxon>Lophotrochozoa</taxon>
        <taxon>Annelida</taxon>
        <taxon>Polychaeta</taxon>
        <taxon>Sedentaria</taxon>
        <taxon>Canalipalpata</taxon>
        <taxon>Sabellida</taxon>
        <taxon>Oweniida</taxon>
        <taxon>Oweniidae</taxon>
        <taxon>Owenia</taxon>
    </lineage>
</organism>
<evidence type="ECO:0000256" key="13">
    <source>
        <dbReference type="ARBA" id="ARBA00048144"/>
    </source>
</evidence>
<evidence type="ECO:0000256" key="21">
    <source>
        <dbReference type="ARBA" id="ARBA00049188"/>
    </source>
</evidence>
<keyword evidence="24" id="KW-1185">Reference proteome</keyword>
<comment type="catalytic activity">
    <reaction evidence="15">
        <text>resolvin D2 + NAD(+) = 7-oxoresolvin D2 + NADH + H(+)</text>
        <dbReference type="Rhea" id="RHEA:53584"/>
        <dbReference type="ChEBI" id="CHEBI:15378"/>
        <dbReference type="ChEBI" id="CHEBI:57540"/>
        <dbReference type="ChEBI" id="CHEBI:57945"/>
        <dbReference type="ChEBI" id="CHEBI:133367"/>
        <dbReference type="ChEBI" id="CHEBI:137497"/>
    </reaction>
    <physiologicalReaction direction="left-to-right" evidence="15">
        <dbReference type="Rhea" id="RHEA:53585"/>
    </physiologicalReaction>
</comment>
<dbReference type="PANTHER" id="PTHR44229:SF4">
    <property type="entry name" value="15-HYDROXYPROSTAGLANDIN DEHYDROGENASE [NAD(+)]"/>
    <property type="match status" value="1"/>
</dbReference>
<evidence type="ECO:0000256" key="15">
    <source>
        <dbReference type="ARBA" id="ARBA00048393"/>
    </source>
</evidence>
<feature type="non-terminal residue" evidence="23">
    <location>
        <position position="1"/>
    </location>
</feature>
<comment type="catalytic activity">
    <reaction evidence="20">
        <text>(15S)-hydroxy-(5Z,8Z,11Z,13E)-eicosatetraenoate + NAD(+) = 15-oxo-(5Z,8Z,11Z,13E)-eicosatetraenoate + NADH + H(+)</text>
        <dbReference type="Rhea" id="RHEA:23260"/>
        <dbReference type="ChEBI" id="CHEBI:15378"/>
        <dbReference type="ChEBI" id="CHEBI:57409"/>
        <dbReference type="ChEBI" id="CHEBI:57410"/>
        <dbReference type="ChEBI" id="CHEBI:57540"/>
        <dbReference type="ChEBI" id="CHEBI:57945"/>
        <dbReference type="EC" id="1.1.1.232"/>
    </reaction>
    <physiologicalReaction direction="left-to-right" evidence="20">
        <dbReference type="Rhea" id="RHEA:23261"/>
    </physiologicalReaction>
</comment>
<evidence type="ECO:0000256" key="9">
    <source>
        <dbReference type="ARBA" id="ARBA00047325"/>
    </source>
</evidence>
<dbReference type="InterPro" id="IPR036291">
    <property type="entry name" value="NAD(P)-bd_dom_sf"/>
</dbReference>
<dbReference type="EC" id="1.1.1.141" evidence="3"/>
<comment type="catalytic activity">
    <reaction evidence="17">
        <text>prostaglandin A1 + NAD(+) = 15-oxo-prostaglandin A1 + NADH + H(+)</text>
        <dbReference type="Rhea" id="RHEA:41263"/>
        <dbReference type="ChEBI" id="CHEBI:15378"/>
        <dbReference type="ChEBI" id="CHEBI:57398"/>
        <dbReference type="ChEBI" id="CHEBI:57540"/>
        <dbReference type="ChEBI" id="CHEBI:57945"/>
        <dbReference type="ChEBI" id="CHEBI:85072"/>
    </reaction>
    <physiologicalReaction direction="left-to-right" evidence="17">
        <dbReference type="Rhea" id="RHEA:41264"/>
    </physiologicalReaction>
</comment>
<dbReference type="EC" id="1.1.1.232" evidence="4"/>
<comment type="catalytic activity">
    <reaction evidence="10">
        <text>resolvin D1 + NAD(+) = 8-oxoresolvin D1 + NADH + H(+)</text>
        <dbReference type="Rhea" id="RHEA:50124"/>
        <dbReference type="ChEBI" id="CHEBI:15378"/>
        <dbReference type="ChEBI" id="CHEBI:57540"/>
        <dbReference type="ChEBI" id="CHEBI:57945"/>
        <dbReference type="ChEBI" id="CHEBI:132079"/>
        <dbReference type="ChEBI" id="CHEBI:132080"/>
    </reaction>
    <physiologicalReaction direction="left-to-right" evidence="10">
        <dbReference type="Rhea" id="RHEA:50125"/>
    </physiologicalReaction>
</comment>
<evidence type="ECO:0000256" key="8">
    <source>
        <dbReference type="ARBA" id="ARBA00045705"/>
    </source>
</evidence>
<comment type="caution">
    <text evidence="23">The sequence shown here is derived from an EMBL/GenBank/DDBJ whole genome shotgun (WGS) entry which is preliminary data.</text>
</comment>
<gene>
    <name evidence="23" type="ORF">OFUS_LOCUS61</name>
</gene>
<comment type="catalytic activity">
    <reaction evidence="12">
        <text>15-oxo-(5S,6R)-dihydroxy-(7E,9E,11Z)-eicosatrienoate + NADH + H(+) = (5S,6R,15S)-trihydroxy-(7E,9E,11Z)-eicosatrienoate + NAD(+)</text>
        <dbReference type="Rhea" id="RHEA:41596"/>
        <dbReference type="ChEBI" id="CHEBI:15378"/>
        <dbReference type="ChEBI" id="CHEBI:57540"/>
        <dbReference type="ChEBI" id="CHEBI:57945"/>
        <dbReference type="ChEBI" id="CHEBI:78325"/>
        <dbReference type="ChEBI" id="CHEBI:78329"/>
    </reaction>
    <physiologicalReaction direction="left-to-right" evidence="12">
        <dbReference type="Rhea" id="RHEA:41597"/>
    </physiologicalReaction>
</comment>
<comment type="catalytic activity">
    <reaction evidence="19">
        <text>resolvin D2 + NAD(+) = 16-oxoresolvin D2 + NADH + H(+)</text>
        <dbReference type="Rhea" id="RHEA:53588"/>
        <dbReference type="ChEBI" id="CHEBI:15378"/>
        <dbReference type="ChEBI" id="CHEBI:57540"/>
        <dbReference type="ChEBI" id="CHEBI:57945"/>
        <dbReference type="ChEBI" id="CHEBI:133367"/>
        <dbReference type="ChEBI" id="CHEBI:137498"/>
    </reaction>
    <physiologicalReaction direction="left-to-right" evidence="19">
        <dbReference type="Rhea" id="RHEA:53589"/>
    </physiologicalReaction>
</comment>
<comment type="catalytic activity">
    <reaction evidence="9">
        <text>prostaglandin E1 + NAD(+) = 15-oxoprostaglandin E1 + NADH + H(+)</text>
        <dbReference type="Rhea" id="RHEA:16477"/>
        <dbReference type="ChEBI" id="CHEBI:15378"/>
        <dbReference type="ChEBI" id="CHEBI:57397"/>
        <dbReference type="ChEBI" id="CHEBI:57401"/>
        <dbReference type="ChEBI" id="CHEBI:57540"/>
        <dbReference type="ChEBI" id="CHEBI:57945"/>
    </reaction>
    <physiologicalReaction direction="left-to-right" evidence="9">
        <dbReference type="Rhea" id="RHEA:16478"/>
    </physiologicalReaction>
</comment>
<proteinExistence type="inferred from homology"/>
<comment type="catalytic activity">
    <reaction evidence="21">
        <text>resolvin E1 + NAD(+) = 18-oxo-resolvin E1 + NADH + H(+)</text>
        <dbReference type="Rhea" id="RHEA:49244"/>
        <dbReference type="ChEBI" id="CHEBI:15378"/>
        <dbReference type="ChEBI" id="CHEBI:57540"/>
        <dbReference type="ChEBI" id="CHEBI:57945"/>
        <dbReference type="ChEBI" id="CHEBI:91000"/>
        <dbReference type="ChEBI" id="CHEBI:91001"/>
    </reaction>
    <physiologicalReaction direction="left-to-right" evidence="21">
        <dbReference type="Rhea" id="RHEA:49245"/>
    </physiologicalReaction>
</comment>
<sequence length="266" mass="29086">DFAMKIAGQVALITGGCGGLGKAFAEILLKCGAKVCLVDLNLTQDSQQQLNEMYGKSVVFKQCDVTNRQSLKDTFEFTKCTFGRLDIVANNAGICDEVNWEKQISVNLSAIIRGTYLGLDYMRKDNGGNGGVIINIASMTGLIPLFTIPVYTATKHGVVGFSRAIGTDARFSEQQVRCNVLCPSFTYTNILKYFDNDGELNAVSRAMISAADILEPSTVARGFLRLVEDDTLNGEVMRVTPHKGIDIKLYPRAETLRLPPELISKL</sequence>
<comment type="catalytic activity">
    <reaction evidence="11">
        <text>14-hydroxy-(4Z,7Z,10Z,12E,16Z,19Z)-docosahexaenoate + NAD(+) = 14-oxo-(4Z,7Z,10Z,12E,16Z,19Z)-docosahexaenoate + NADH + H(+)</text>
        <dbReference type="Rhea" id="RHEA:48952"/>
        <dbReference type="ChEBI" id="CHEBI:15378"/>
        <dbReference type="ChEBI" id="CHEBI:57540"/>
        <dbReference type="ChEBI" id="CHEBI:57945"/>
        <dbReference type="ChEBI" id="CHEBI:90866"/>
        <dbReference type="ChEBI" id="CHEBI:90867"/>
    </reaction>
    <physiologicalReaction direction="left-to-right" evidence="11">
        <dbReference type="Rhea" id="RHEA:48953"/>
    </physiologicalReaction>
</comment>
<dbReference type="PRINTS" id="PR00081">
    <property type="entry name" value="GDHRDH"/>
</dbReference>
<dbReference type="Pfam" id="PF00106">
    <property type="entry name" value="adh_short"/>
    <property type="match status" value="1"/>
</dbReference>
<dbReference type="OrthoDB" id="37659at2759"/>
<reference evidence="23" key="1">
    <citation type="submission" date="2022-03" db="EMBL/GenBank/DDBJ databases">
        <authorList>
            <person name="Martin C."/>
        </authorList>
    </citation>
    <scope>NUCLEOTIDE SEQUENCE</scope>
</reference>
<dbReference type="CDD" id="cd05323">
    <property type="entry name" value="ADH_SDR_c_like"/>
    <property type="match status" value="1"/>
</dbReference>
<comment type="catalytic activity">
    <reaction evidence="16">
        <text>lipoxin A4 + NAD(+) = 15-oxo-(5S,6R)-dihydroxy-(7E,9E,11Z,13E)-eicosatetraenoate + NADH + H(+)</text>
        <dbReference type="Rhea" id="RHEA:41572"/>
        <dbReference type="ChEBI" id="CHEBI:15378"/>
        <dbReference type="ChEBI" id="CHEBI:57540"/>
        <dbReference type="ChEBI" id="CHEBI:57945"/>
        <dbReference type="ChEBI" id="CHEBI:67026"/>
        <dbReference type="ChEBI" id="CHEBI:78311"/>
    </reaction>
    <physiologicalReaction direction="left-to-right" evidence="16">
        <dbReference type="Rhea" id="RHEA:41573"/>
    </physiologicalReaction>
</comment>
<protein>
    <recommendedName>
        <fullName evidence="5">15-hydroxyprostaglandin dehydrogenase [NAD(+)]</fullName>
        <ecNumber evidence="3">1.1.1.141</ecNumber>
        <ecNumber evidence="4">1.1.1.232</ecNumber>
    </recommendedName>
    <alternativeName>
        <fullName evidence="7">Eicosanoid/docosanoid dehydrogenase [NAD(+)]</fullName>
    </alternativeName>
    <alternativeName>
        <fullName evidence="6">Prostaglandin dehydrogenase 1</fullName>
    </alternativeName>
</protein>
<evidence type="ECO:0000256" key="14">
    <source>
        <dbReference type="ARBA" id="ARBA00048170"/>
    </source>
</evidence>
<dbReference type="AlphaFoldDB" id="A0A8J1URN5"/>
<comment type="catalytic activity">
    <reaction evidence="13">
        <text>(11R)-hydroxy-(5Z,8Z,12E,14Z)-eicosatetraenoate + NAD(+) = 11-oxo-(5Z,8Z,12E,14Z)-eicosatetraenoate + NADH + H(+)</text>
        <dbReference type="Rhea" id="RHEA:48640"/>
        <dbReference type="ChEBI" id="CHEBI:15378"/>
        <dbReference type="ChEBI" id="CHEBI:57540"/>
        <dbReference type="ChEBI" id="CHEBI:57945"/>
        <dbReference type="ChEBI" id="CHEBI:78836"/>
        <dbReference type="ChEBI" id="CHEBI:90697"/>
    </reaction>
    <physiologicalReaction direction="left-to-right" evidence="13">
        <dbReference type="Rhea" id="RHEA:48641"/>
    </physiologicalReaction>
</comment>
<evidence type="ECO:0000256" key="6">
    <source>
        <dbReference type="ARBA" id="ARBA00041812"/>
    </source>
</evidence>
<evidence type="ECO:0000313" key="23">
    <source>
        <dbReference type="EMBL" id="CAH1772276.1"/>
    </source>
</evidence>
<evidence type="ECO:0000256" key="16">
    <source>
        <dbReference type="ARBA" id="ARBA00048535"/>
    </source>
</evidence>
<evidence type="ECO:0000256" key="4">
    <source>
        <dbReference type="ARBA" id="ARBA00039060"/>
    </source>
</evidence>
<dbReference type="PRINTS" id="PR00080">
    <property type="entry name" value="SDRFAMILY"/>
</dbReference>
<dbReference type="InterPro" id="IPR002347">
    <property type="entry name" value="SDR_fam"/>
</dbReference>
<dbReference type="GO" id="GO:0047034">
    <property type="term" value="F:15-hydroxyicosatetraenoate dehydrogenase activity"/>
    <property type="evidence" value="ECO:0007669"/>
    <property type="project" value="UniProtKB-EC"/>
</dbReference>
<dbReference type="EMBL" id="CAIIXF020000001">
    <property type="protein sequence ID" value="CAH1772276.1"/>
    <property type="molecule type" value="Genomic_DNA"/>
</dbReference>
<name>A0A8J1URN5_OWEFU</name>
<evidence type="ECO:0000256" key="17">
    <source>
        <dbReference type="ARBA" id="ARBA00048611"/>
    </source>
</evidence>
<comment type="catalytic activity">
    <reaction evidence="18">
        <text>prostaglandin E2 + NAD(+) = 15-oxoprostaglandin E2 + NADH + H(+)</text>
        <dbReference type="Rhea" id="RHEA:11876"/>
        <dbReference type="ChEBI" id="CHEBI:15378"/>
        <dbReference type="ChEBI" id="CHEBI:57400"/>
        <dbReference type="ChEBI" id="CHEBI:57540"/>
        <dbReference type="ChEBI" id="CHEBI:57945"/>
        <dbReference type="ChEBI" id="CHEBI:606564"/>
        <dbReference type="EC" id="1.1.1.141"/>
    </reaction>
    <physiologicalReaction direction="left-to-right" evidence="18">
        <dbReference type="Rhea" id="RHEA:11877"/>
    </physiologicalReaction>
</comment>
<evidence type="ECO:0000256" key="12">
    <source>
        <dbReference type="ARBA" id="ARBA00048140"/>
    </source>
</evidence>
<evidence type="ECO:0000256" key="2">
    <source>
        <dbReference type="ARBA" id="ARBA00023002"/>
    </source>
</evidence>
<evidence type="ECO:0000256" key="22">
    <source>
        <dbReference type="RuleBase" id="RU000363"/>
    </source>
</evidence>